<evidence type="ECO:0000313" key="8">
    <source>
        <dbReference type="Proteomes" id="UP001530377"/>
    </source>
</evidence>
<evidence type="ECO:0000256" key="2">
    <source>
        <dbReference type="ARBA" id="ARBA00022771"/>
    </source>
</evidence>
<proteinExistence type="predicted"/>
<dbReference type="CDD" id="cd16574">
    <property type="entry name" value="RING-HC_Topors"/>
    <property type="match status" value="1"/>
</dbReference>
<keyword evidence="8" id="KW-1185">Reference proteome</keyword>
<feature type="compositionally biased region" description="Polar residues" evidence="5">
    <location>
        <begin position="241"/>
        <end position="261"/>
    </location>
</feature>
<dbReference type="InterPro" id="IPR017907">
    <property type="entry name" value="Znf_RING_CS"/>
</dbReference>
<evidence type="ECO:0000256" key="4">
    <source>
        <dbReference type="PROSITE-ProRule" id="PRU00175"/>
    </source>
</evidence>
<evidence type="ECO:0000256" key="5">
    <source>
        <dbReference type="SAM" id="MobiDB-lite"/>
    </source>
</evidence>
<gene>
    <name evidence="7" type="ORF">ACHAXA_009991</name>
</gene>
<keyword evidence="1" id="KW-0479">Metal-binding</keyword>
<dbReference type="Gene3D" id="3.30.40.10">
    <property type="entry name" value="Zinc/RING finger domain, C3HC4 (zinc finger)"/>
    <property type="match status" value="1"/>
</dbReference>
<evidence type="ECO:0000256" key="3">
    <source>
        <dbReference type="ARBA" id="ARBA00022833"/>
    </source>
</evidence>
<protein>
    <recommendedName>
        <fullName evidence="6">RING-type domain-containing protein</fullName>
    </recommendedName>
</protein>
<dbReference type="PROSITE" id="PS50089">
    <property type="entry name" value="ZF_RING_2"/>
    <property type="match status" value="1"/>
</dbReference>
<organism evidence="7 8">
    <name type="scientific">Cyclostephanos tholiformis</name>
    <dbReference type="NCBI Taxonomy" id="382380"/>
    <lineage>
        <taxon>Eukaryota</taxon>
        <taxon>Sar</taxon>
        <taxon>Stramenopiles</taxon>
        <taxon>Ochrophyta</taxon>
        <taxon>Bacillariophyta</taxon>
        <taxon>Coscinodiscophyceae</taxon>
        <taxon>Thalassiosirophycidae</taxon>
        <taxon>Stephanodiscales</taxon>
        <taxon>Stephanodiscaceae</taxon>
        <taxon>Cyclostephanos</taxon>
    </lineage>
</organism>
<keyword evidence="2 4" id="KW-0863">Zinc-finger</keyword>
<feature type="compositionally biased region" description="Gly residues" evidence="5">
    <location>
        <begin position="78"/>
        <end position="89"/>
    </location>
</feature>
<evidence type="ECO:0000256" key="1">
    <source>
        <dbReference type="ARBA" id="ARBA00022723"/>
    </source>
</evidence>
<dbReference type="Proteomes" id="UP001530377">
    <property type="component" value="Unassembled WGS sequence"/>
</dbReference>
<dbReference type="InterPro" id="IPR013083">
    <property type="entry name" value="Znf_RING/FYVE/PHD"/>
</dbReference>
<evidence type="ECO:0000313" key="7">
    <source>
        <dbReference type="EMBL" id="KAL3810709.1"/>
    </source>
</evidence>
<feature type="region of interest" description="Disordered" evidence="5">
    <location>
        <begin position="196"/>
        <end position="261"/>
    </location>
</feature>
<dbReference type="GO" id="GO:0008270">
    <property type="term" value="F:zinc ion binding"/>
    <property type="evidence" value="ECO:0007669"/>
    <property type="project" value="UniProtKB-KW"/>
</dbReference>
<sequence length="261" mass="26454">MSSPSSPMRRSTRGAALVATTRIAEALAPQRRSTRLAFLSDNFTGNGGVATRGGTMALDAATAGGGGADSSLLAVGGGGVNRPPRGGGGTKDKPIVLDDDGSMDELEPKPAAAAAAGVAAAIAHVAAVAAAAEEPPGDFTCAICLDAPPCMSEVASISGCTHRFCFDCIDRWAETENRCPCCKARFRTIDRVVALPPGPAETEEGGGGGGGARGKENVATRVRIPEARGAAGAPPPIVESTRASWRNATSNRSRLSWSTPR</sequence>
<dbReference type="AlphaFoldDB" id="A0ABD3RCN7"/>
<dbReference type="PROSITE" id="PS00518">
    <property type="entry name" value="ZF_RING_1"/>
    <property type="match status" value="1"/>
</dbReference>
<feature type="compositionally biased region" description="Basic and acidic residues" evidence="5">
    <location>
        <begin position="213"/>
        <end position="226"/>
    </location>
</feature>
<reference evidence="7 8" key="1">
    <citation type="submission" date="2024-10" db="EMBL/GenBank/DDBJ databases">
        <title>Updated reference genomes for cyclostephanoid diatoms.</title>
        <authorList>
            <person name="Roberts W.R."/>
            <person name="Alverson A.J."/>
        </authorList>
    </citation>
    <scope>NUCLEOTIDE SEQUENCE [LARGE SCALE GENOMIC DNA]</scope>
    <source>
        <strain evidence="7 8">AJA228-03</strain>
    </source>
</reference>
<dbReference type="InterPro" id="IPR001841">
    <property type="entry name" value="Znf_RING"/>
</dbReference>
<keyword evidence="3" id="KW-0862">Zinc</keyword>
<feature type="region of interest" description="Disordered" evidence="5">
    <location>
        <begin position="78"/>
        <end position="97"/>
    </location>
</feature>
<dbReference type="SMART" id="SM00184">
    <property type="entry name" value="RING"/>
    <property type="match status" value="1"/>
</dbReference>
<accession>A0ABD3RCN7</accession>
<dbReference type="PANTHER" id="PTHR47177:SF3">
    <property type="entry name" value="F18C1.6 PROTEIN"/>
    <property type="match status" value="1"/>
</dbReference>
<dbReference type="EMBL" id="JALLPB020000310">
    <property type="protein sequence ID" value="KAL3810709.1"/>
    <property type="molecule type" value="Genomic_DNA"/>
</dbReference>
<comment type="caution">
    <text evidence="7">The sequence shown here is derived from an EMBL/GenBank/DDBJ whole genome shotgun (WGS) entry which is preliminary data.</text>
</comment>
<feature type="domain" description="RING-type" evidence="6">
    <location>
        <begin position="141"/>
        <end position="183"/>
    </location>
</feature>
<dbReference type="InterPro" id="IPR058746">
    <property type="entry name" value="Znf_RING-type_Topors"/>
</dbReference>
<evidence type="ECO:0000259" key="6">
    <source>
        <dbReference type="PROSITE" id="PS50089"/>
    </source>
</evidence>
<name>A0ABD3RCN7_9STRA</name>
<dbReference type="Pfam" id="PF13639">
    <property type="entry name" value="zf-RING_2"/>
    <property type="match status" value="1"/>
</dbReference>
<dbReference type="SUPFAM" id="SSF57850">
    <property type="entry name" value="RING/U-box"/>
    <property type="match status" value="1"/>
</dbReference>
<dbReference type="PANTHER" id="PTHR47177">
    <property type="entry name" value="F18C1.6 PROTEIN"/>
    <property type="match status" value="1"/>
</dbReference>